<evidence type="ECO:0000256" key="2">
    <source>
        <dbReference type="ARBA" id="ARBA00008627"/>
    </source>
</evidence>
<evidence type="ECO:0000256" key="5">
    <source>
        <dbReference type="ARBA" id="ARBA00022475"/>
    </source>
</evidence>
<evidence type="ECO:0000259" key="16">
    <source>
        <dbReference type="Pfam" id="PF09924"/>
    </source>
</evidence>
<keyword evidence="11" id="KW-0046">Antibiotic resistance</keyword>
<evidence type="ECO:0000256" key="10">
    <source>
        <dbReference type="ARBA" id="ARBA00023136"/>
    </source>
</evidence>
<protein>
    <recommendedName>
        <fullName evidence="4">Phosphatidylglycerol lysyltransferase</fullName>
        <ecNumber evidence="3">2.3.2.3</ecNumber>
    </recommendedName>
    <alternativeName>
        <fullName evidence="12">Lysylphosphatidylglycerol synthase</fullName>
    </alternativeName>
</protein>
<dbReference type="Proteomes" id="UP000236742">
    <property type="component" value="Unassembled WGS sequence"/>
</dbReference>
<dbReference type="GO" id="GO:0055091">
    <property type="term" value="P:phospholipid homeostasis"/>
    <property type="evidence" value="ECO:0007669"/>
    <property type="project" value="TreeGrafter"/>
</dbReference>
<evidence type="ECO:0000256" key="11">
    <source>
        <dbReference type="ARBA" id="ARBA00023251"/>
    </source>
</evidence>
<keyword evidence="10 15" id="KW-0472">Membrane</keyword>
<dbReference type="GO" id="GO:0006629">
    <property type="term" value="P:lipid metabolic process"/>
    <property type="evidence" value="ECO:0007669"/>
    <property type="project" value="UniProtKB-KW"/>
</dbReference>
<gene>
    <name evidence="17" type="ORF">SAMN05421751_104233</name>
</gene>
<dbReference type="Pfam" id="PF03706">
    <property type="entry name" value="LPG_synthase_TM"/>
    <property type="match status" value="1"/>
</dbReference>
<feature type="region of interest" description="Disordered" evidence="14">
    <location>
        <begin position="861"/>
        <end position="886"/>
    </location>
</feature>
<evidence type="ECO:0000256" key="9">
    <source>
        <dbReference type="ARBA" id="ARBA00023098"/>
    </source>
</evidence>
<dbReference type="SUPFAM" id="SSF55729">
    <property type="entry name" value="Acyl-CoA N-acyltransferases (Nat)"/>
    <property type="match status" value="1"/>
</dbReference>
<comment type="catalytic activity">
    <reaction evidence="13">
        <text>L-lysyl-tRNA(Lys) + a 1,2-diacyl-sn-glycero-3-phospho-(1'-sn-glycerol) = a 1,2-diacyl-sn-glycero-3-phospho-1'-(3'-O-L-lysyl)-sn-glycerol + tRNA(Lys)</text>
        <dbReference type="Rhea" id="RHEA:10668"/>
        <dbReference type="Rhea" id="RHEA-COMP:9696"/>
        <dbReference type="Rhea" id="RHEA-COMP:9697"/>
        <dbReference type="ChEBI" id="CHEBI:64716"/>
        <dbReference type="ChEBI" id="CHEBI:75792"/>
        <dbReference type="ChEBI" id="CHEBI:78442"/>
        <dbReference type="ChEBI" id="CHEBI:78529"/>
        <dbReference type="EC" id="2.3.2.3"/>
    </reaction>
</comment>
<keyword evidence="9" id="KW-0443">Lipid metabolism</keyword>
<dbReference type="GO" id="GO:0005886">
    <property type="term" value="C:plasma membrane"/>
    <property type="evidence" value="ECO:0007669"/>
    <property type="project" value="UniProtKB-SubCell"/>
</dbReference>
<accession>A0A1H5URI2</accession>
<keyword evidence="6 17" id="KW-0808">Transferase</keyword>
<dbReference type="Pfam" id="PF09924">
    <property type="entry name" value="LPG_synthase_C"/>
    <property type="match status" value="1"/>
</dbReference>
<evidence type="ECO:0000313" key="18">
    <source>
        <dbReference type="Proteomes" id="UP000236742"/>
    </source>
</evidence>
<dbReference type="OrthoDB" id="145485at2"/>
<feature type="transmembrane region" description="Helical" evidence="15">
    <location>
        <begin position="512"/>
        <end position="530"/>
    </location>
</feature>
<evidence type="ECO:0000313" key="17">
    <source>
        <dbReference type="EMBL" id="SEF77574.1"/>
    </source>
</evidence>
<evidence type="ECO:0000256" key="8">
    <source>
        <dbReference type="ARBA" id="ARBA00022989"/>
    </source>
</evidence>
<comment type="subcellular location">
    <subcellularLocation>
        <location evidence="1">Cell membrane</location>
        <topology evidence="1">Multi-pass membrane protein</topology>
    </subcellularLocation>
</comment>
<comment type="similarity">
    <text evidence="2">Belongs to the LPG synthase family.</text>
</comment>
<feature type="transmembrane region" description="Helical" evidence="15">
    <location>
        <begin position="127"/>
        <end position="155"/>
    </location>
</feature>
<dbReference type="AlphaFoldDB" id="A0A1H5URI2"/>
<dbReference type="PANTHER" id="PTHR34697:SF2">
    <property type="entry name" value="PHOSPHATIDYLGLYCEROL LYSYLTRANSFERASE"/>
    <property type="match status" value="1"/>
</dbReference>
<dbReference type="RefSeq" id="WP_104007438.1">
    <property type="nucleotide sequence ID" value="NZ_FNVD01000004.1"/>
</dbReference>
<evidence type="ECO:0000256" key="12">
    <source>
        <dbReference type="ARBA" id="ARBA00031899"/>
    </source>
</evidence>
<dbReference type="InterPro" id="IPR016181">
    <property type="entry name" value="Acyl_CoA_acyltransferase"/>
</dbReference>
<evidence type="ECO:0000256" key="1">
    <source>
        <dbReference type="ARBA" id="ARBA00004651"/>
    </source>
</evidence>
<evidence type="ECO:0000256" key="14">
    <source>
        <dbReference type="SAM" id="MobiDB-lite"/>
    </source>
</evidence>
<evidence type="ECO:0000256" key="7">
    <source>
        <dbReference type="ARBA" id="ARBA00022692"/>
    </source>
</evidence>
<dbReference type="InterPro" id="IPR051211">
    <property type="entry name" value="PG_lysyltransferase"/>
</dbReference>
<dbReference type="InterPro" id="IPR024320">
    <property type="entry name" value="LPG_synthase_C"/>
</dbReference>
<evidence type="ECO:0000256" key="4">
    <source>
        <dbReference type="ARBA" id="ARBA00021546"/>
    </source>
</evidence>
<reference evidence="18" key="1">
    <citation type="submission" date="2016-10" db="EMBL/GenBank/DDBJ databases">
        <authorList>
            <person name="Varghese N."/>
            <person name="Submissions S."/>
        </authorList>
    </citation>
    <scope>NUCLEOTIDE SEQUENCE [LARGE SCALE GENOMIC DNA]</scope>
    <source>
        <strain evidence="18">DSM 23413</strain>
    </source>
</reference>
<dbReference type="EMBL" id="FNVD01000004">
    <property type="protein sequence ID" value="SEF77574.1"/>
    <property type="molecule type" value="Genomic_DNA"/>
</dbReference>
<evidence type="ECO:0000256" key="3">
    <source>
        <dbReference type="ARBA" id="ARBA00012014"/>
    </source>
</evidence>
<feature type="transmembrane region" description="Helical" evidence="15">
    <location>
        <begin position="337"/>
        <end position="367"/>
    </location>
</feature>
<dbReference type="EC" id="2.3.2.3" evidence="3"/>
<proteinExistence type="inferred from homology"/>
<keyword evidence="5" id="KW-1003">Cell membrane</keyword>
<keyword evidence="18" id="KW-1185">Reference proteome</keyword>
<feature type="transmembrane region" description="Helical" evidence="15">
    <location>
        <begin position="379"/>
        <end position="401"/>
    </location>
</feature>
<evidence type="ECO:0000256" key="6">
    <source>
        <dbReference type="ARBA" id="ARBA00022679"/>
    </source>
</evidence>
<sequence>MTRQATADRSNHRGVSGWRHVLPVLMGLGLFVLGVVALTHLLRPVRAEDIVDQIRATPWSVLFQAGAATLAAYLALIGYDWSALRYLGKSIPLRIVAVGGFLGYSFGNTVGVSILSGGAVRYRIYSAFGLSALEVASVSTFVALAFGIGITVIGLGAVALHPEALQGLVPLPVELVRWGAVVSLAGLMAVMLWLSASGRSLRWRSFEIAMPRPGLLLGQLGFTLADTAAAAATLYVLLPEGAPEFATFLALFTAASMLGVLSHVPGGVGVFESIVIAAMPAGVPLDQVAAALLLYRVIYYLVPFALALAFVALNEARLAGGFVTRLIGEAPAPLRPVMRAVTGATPALAGLTAFGVGTWLILAALMPAVRPDQIDPDDLLAAILLEGGAILSSMLGVLLLILSQGLARRISGAFWLTQIALAGGALAALLNGWDWESAALLAATLLVLAPFRREFYRSAPLTRGVFSPAWFMLVAGLIAGAVAFFVFMHEAIPYPSDLWSQFSGQANMPRALRAALAGSALLLALAVWVATQPVRAHTRRPDATALRRAADIIANHDDPRANLALSGDKALFFSDAEDAFIAYAPHGQHRIAHGDPAGPDKAIGPMAWAFQENAHAHGATPIFHEVSDRHRALWTEMGLTLQKIGEEPVVRLRGLLFGDPRLADLLAALKRPEIASLTVEVLQPPHDPALLEELEMVSVAWQARGTGREKGFAVGRFDTDYLDRFPLAVARHDVRVTGFASVLTAAGGKRLSVDLVRFVPDEGRATMTALFAELIRHFRDRGAEELGLGLAPIAGLDPDRSARLWRRFGSTLYRQGGAFEDFESLRAFKAMFAPDWRPRYIAVPPTVPPLVALRNVAELIGGRPPRGPRQWRRQKTAATRDQGRRR</sequence>
<feature type="transmembrane region" description="Helical" evidence="15">
    <location>
        <begin position="215"/>
        <end position="238"/>
    </location>
</feature>
<feature type="transmembrane region" description="Helical" evidence="15">
    <location>
        <begin position="91"/>
        <end position="115"/>
    </location>
</feature>
<feature type="transmembrane region" description="Helical" evidence="15">
    <location>
        <begin position="468"/>
        <end position="492"/>
    </location>
</feature>
<feature type="domain" description="Phosphatidylglycerol lysyltransferase C-terminal" evidence="16">
    <location>
        <begin position="556"/>
        <end position="842"/>
    </location>
</feature>
<evidence type="ECO:0000256" key="15">
    <source>
        <dbReference type="SAM" id="Phobius"/>
    </source>
</evidence>
<feature type="transmembrane region" description="Helical" evidence="15">
    <location>
        <begin position="175"/>
        <end position="194"/>
    </location>
</feature>
<keyword evidence="8 15" id="KW-1133">Transmembrane helix</keyword>
<evidence type="ECO:0000256" key="13">
    <source>
        <dbReference type="ARBA" id="ARBA00047540"/>
    </source>
</evidence>
<dbReference type="GO" id="GO:0050071">
    <property type="term" value="F:phosphatidylglycerol lysyltransferase activity"/>
    <property type="evidence" value="ECO:0007669"/>
    <property type="project" value="UniProtKB-EC"/>
</dbReference>
<name>A0A1H5URI2_9RHOB</name>
<dbReference type="GO" id="GO:0046677">
    <property type="term" value="P:response to antibiotic"/>
    <property type="evidence" value="ECO:0007669"/>
    <property type="project" value="UniProtKB-KW"/>
</dbReference>
<keyword evidence="7 15" id="KW-0812">Transmembrane</keyword>
<feature type="transmembrane region" description="Helical" evidence="15">
    <location>
        <begin position="413"/>
        <end position="433"/>
    </location>
</feature>
<dbReference type="NCBIfam" id="NF033480">
    <property type="entry name" value="bifunc_MprF"/>
    <property type="match status" value="1"/>
</dbReference>
<feature type="transmembrane region" description="Helical" evidence="15">
    <location>
        <begin position="297"/>
        <end position="316"/>
    </location>
</feature>
<feature type="transmembrane region" description="Helical" evidence="15">
    <location>
        <begin position="439"/>
        <end position="456"/>
    </location>
</feature>
<feature type="transmembrane region" description="Helical" evidence="15">
    <location>
        <begin position="61"/>
        <end position="79"/>
    </location>
</feature>
<feature type="transmembrane region" description="Helical" evidence="15">
    <location>
        <begin position="20"/>
        <end position="41"/>
    </location>
</feature>
<dbReference type="InterPro" id="IPR022791">
    <property type="entry name" value="L-PG_synthase/AglD"/>
</dbReference>
<organism evidence="17 18">
    <name type="scientific">Jhaorihella thermophila</name>
    <dbReference type="NCBI Taxonomy" id="488547"/>
    <lineage>
        <taxon>Bacteria</taxon>
        <taxon>Pseudomonadati</taxon>
        <taxon>Pseudomonadota</taxon>
        <taxon>Alphaproteobacteria</taxon>
        <taxon>Rhodobacterales</taxon>
        <taxon>Paracoccaceae</taxon>
        <taxon>Jhaorihella</taxon>
    </lineage>
</organism>
<dbReference type="PANTHER" id="PTHR34697">
    <property type="entry name" value="PHOSPHATIDYLGLYCEROL LYSYLTRANSFERASE"/>
    <property type="match status" value="1"/>
</dbReference>
<feature type="transmembrane region" description="Helical" evidence="15">
    <location>
        <begin position="244"/>
        <end position="261"/>
    </location>
</feature>